<protein>
    <submittedName>
        <fullName evidence="1">Uncharacterized protein</fullName>
    </submittedName>
</protein>
<evidence type="ECO:0000313" key="2">
    <source>
        <dbReference type="Proteomes" id="UP000093309"/>
    </source>
</evidence>
<evidence type="ECO:0000313" key="1">
    <source>
        <dbReference type="EMBL" id="OCT13540.1"/>
    </source>
</evidence>
<dbReference type="EMBL" id="LYPC01000022">
    <property type="protein sequence ID" value="OCT13540.1"/>
    <property type="molecule type" value="Genomic_DNA"/>
</dbReference>
<gene>
    <name evidence="1" type="ORF">A8709_18260</name>
</gene>
<dbReference type="OrthoDB" id="2664641at2"/>
<sequence>MYRTIVFFLIGIVLFIVAGCLSRTSVSLKACKQPPDVVEWVGKTYQLKAENTSIEPGMKYGWLTCADGEFELSYDDSKPGTITVYSAEPHPNSEIIMIGDWGRVLYAPVELNR</sequence>
<reference evidence="2" key="1">
    <citation type="submission" date="2016-05" db="EMBL/GenBank/DDBJ databases">
        <title>Paenibacillus oryzae. sp. nov., isolated from the rice root.</title>
        <authorList>
            <person name="Zhang J."/>
            <person name="Zhang X."/>
        </authorList>
    </citation>
    <scope>NUCLEOTIDE SEQUENCE [LARGE SCALE GENOMIC DNA]</scope>
    <source>
        <strain evidence="2">KCTC13222</strain>
    </source>
</reference>
<comment type="caution">
    <text evidence="1">The sequence shown here is derived from an EMBL/GenBank/DDBJ whole genome shotgun (WGS) entry which is preliminary data.</text>
</comment>
<keyword evidence="2" id="KW-1185">Reference proteome</keyword>
<dbReference type="RefSeq" id="WP_065853602.1">
    <property type="nucleotide sequence ID" value="NZ_LYPC01000022.1"/>
</dbReference>
<dbReference type="STRING" id="512399.A8709_18260"/>
<dbReference type="PROSITE" id="PS51257">
    <property type="entry name" value="PROKAR_LIPOPROTEIN"/>
    <property type="match status" value="1"/>
</dbReference>
<accession>A0A1C0ZZK5</accession>
<name>A0A1C0ZZK5_9BACL</name>
<dbReference type="Proteomes" id="UP000093309">
    <property type="component" value="Unassembled WGS sequence"/>
</dbReference>
<dbReference type="AlphaFoldDB" id="A0A1C0ZZK5"/>
<organism evidence="1 2">
    <name type="scientific">Paenibacillus pectinilyticus</name>
    <dbReference type="NCBI Taxonomy" id="512399"/>
    <lineage>
        <taxon>Bacteria</taxon>
        <taxon>Bacillati</taxon>
        <taxon>Bacillota</taxon>
        <taxon>Bacilli</taxon>
        <taxon>Bacillales</taxon>
        <taxon>Paenibacillaceae</taxon>
        <taxon>Paenibacillus</taxon>
    </lineage>
</organism>
<proteinExistence type="predicted"/>